<dbReference type="STRING" id="1036808.A0A0C2ZF06"/>
<gene>
    <name evidence="7" type="ORF">SCLCIDRAFT_960283</name>
</gene>
<feature type="domain" description="Protein kinase" evidence="6">
    <location>
        <begin position="1"/>
        <end position="90"/>
    </location>
</feature>
<evidence type="ECO:0000259" key="6">
    <source>
        <dbReference type="PROSITE" id="PS50011"/>
    </source>
</evidence>
<dbReference type="GO" id="GO:0004709">
    <property type="term" value="F:MAP kinase kinase kinase activity"/>
    <property type="evidence" value="ECO:0007669"/>
    <property type="project" value="TreeGrafter"/>
</dbReference>
<keyword evidence="2" id="KW-0808">Transferase</keyword>
<dbReference type="GO" id="GO:0005524">
    <property type="term" value="F:ATP binding"/>
    <property type="evidence" value="ECO:0007669"/>
    <property type="project" value="UniProtKB-KW"/>
</dbReference>
<dbReference type="InterPro" id="IPR000719">
    <property type="entry name" value="Prot_kinase_dom"/>
</dbReference>
<name>A0A0C2ZF06_9AGAM</name>
<evidence type="ECO:0000256" key="2">
    <source>
        <dbReference type="ARBA" id="ARBA00022679"/>
    </source>
</evidence>
<evidence type="ECO:0000256" key="3">
    <source>
        <dbReference type="ARBA" id="ARBA00022741"/>
    </source>
</evidence>
<dbReference type="Pfam" id="PF07714">
    <property type="entry name" value="PK_Tyr_Ser-Thr"/>
    <property type="match status" value="1"/>
</dbReference>
<evidence type="ECO:0000256" key="4">
    <source>
        <dbReference type="ARBA" id="ARBA00022777"/>
    </source>
</evidence>
<dbReference type="PROSITE" id="PS50011">
    <property type="entry name" value="PROTEIN_KINASE_DOM"/>
    <property type="match status" value="1"/>
</dbReference>
<dbReference type="Proteomes" id="UP000053989">
    <property type="component" value="Unassembled WGS sequence"/>
</dbReference>
<organism evidence="7 8">
    <name type="scientific">Scleroderma citrinum Foug A</name>
    <dbReference type="NCBI Taxonomy" id="1036808"/>
    <lineage>
        <taxon>Eukaryota</taxon>
        <taxon>Fungi</taxon>
        <taxon>Dikarya</taxon>
        <taxon>Basidiomycota</taxon>
        <taxon>Agaricomycotina</taxon>
        <taxon>Agaricomycetes</taxon>
        <taxon>Agaricomycetidae</taxon>
        <taxon>Boletales</taxon>
        <taxon>Sclerodermatineae</taxon>
        <taxon>Sclerodermataceae</taxon>
        <taxon>Scleroderma</taxon>
    </lineage>
</organism>
<dbReference type="SUPFAM" id="SSF56112">
    <property type="entry name" value="Protein kinase-like (PK-like)"/>
    <property type="match status" value="1"/>
</dbReference>
<dbReference type="InParanoid" id="A0A0C2ZF06"/>
<keyword evidence="1" id="KW-0723">Serine/threonine-protein kinase</keyword>
<dbReference type="PANTHER" id="PTHR46716:SF1">
    <property type="entry name" value="MITOGEN-ACTIVATED PROTEIN KINASE KINASE KINASE 7"/>
    <property type="match status" value="1"/>
</dbReference>
<dbReference type="OrthoDB" id="4062651at2759"/>
<evidence type="ECO:0000313" key="7">
    <source>
        <dbReference type="EMBL" id="KIM60313.1"/>
    </source>
</evidence>
<sequence>MAPEGIDGGRATAKRDVWAFAMTVLELFTRKEPFPHIGTKNGLIIRISSGKPDHPTGMRDMWQNLCTSCWELDPELRPDMMIVVSRIEEVCVLTVDCVCG</sequence>
<dbReference type="Gene3D" id="1.10.510.10">
    <property type="entry name" value="Transferase(Phosphotransferase) domain 1"/>
    <property type="match status" value="1"/>
</dbReference>
<reference evidence="7 8" key="1">
    <citation type="submission" date="2014-04" db="EMBL/GenBank/DDBJ databases">
        <authorList>
            <consortium name="DOE Joint Genome Institute"/>
            <person name="Kuo A."/>
            <person name="Kohler A."/>
            <person name="Nagy L.G."/>
            <person name="Floudas D."/>
            <person name="Copeland A."/>
            <person name="Barry K.W."/>
            <person name="Cichocki N."/>
            <person name="Veneault-Fourrey C."/>
            <person name="LaButti K."/>
            <person name="Lindquist E.A."/>
            <person name="Lipzen A."/>
            <person name="Lundell T."/>
            <person name="Morin E."/>
            <person name="Murat C."/>
            <person name="Sun H."/>
            <person name="Tunlid A."/>
            <person name="Henrissat B."/>
            <person name="Grigoriev I.V."/>
            <person name="Hibbett D.S."/>
            <person name="Martin F."/>
            <person name="Nordberg H.P."/>
            <person name="Cantor M.N."/>
            <person name="Hua S.X."/>
        </authorList>
    </citation>
    <scope>NUCLEOTIDE SEQUENCE [LARGE SCALE GENOMIC DNA]</scope>
    <source>
        <strain evidence="7 8">Foug A</strain>
    </source>
</reference>
<evidence type="ECO:0000256" key="5">
    <source>
        <dbReference type="ARBA" id="ARBA00022840"/>
    </source>
</evidence>
<proteinExistence type="predicted"/>
<protein>
    <recommendedName>
        <fullName evidence="6">Protein kinase domain-containing protein</fullName>
    </recommendedName>
</protein>
<accession>A0A0C2ZF06</accession>
<dbReference type="AlphaFoldDB" id="A0A0C2ZF06"/>
<keyword evidence="5" id="KW-0067">ATP-binding</keyword>
<keyword evidence="3" id="KW-0547">Nucleotide-binding</keyword>
<dbReference type="PANTHER" id="PTHR46716">
    <property type="entry name" value="MITOGEN-ACTIVATED PROTEIN KINASE KINASE KINASE 7"/>
    <property type="match status" value="1"/>
</dbReference>
<dbReference type="GO" id="GO:0006955">
    <property type="term" value="P:immune response"/>
    <property type="evidence" value="ECO:0007669"/>
    <property type="project" value="TreeGrafter"/>
</dbReference>
<dbReference type="EMBL" id="KN822063">
    <property type="protein sequence ID" value="KIM60313.1"/>
    <property type="molecule type" value="Genomic_DNA"/>
</dbReference>
<reference evidence="8" key="2">
    <citation type="submission" date="2015-01" db="EMBL/GenBank/DDBJ databases">
        <title>Evolutionary Origins and Diversification of the Mycorrhizal Mutualists.</title>
        <authorList>
            <consortium name="DOE Joint Genome Institute"/>
            <consortium name="Mycorrhizal Genomics Consortium"/>
            <person name="Kohler A."/>
            <person name="Kuo A."/>
            <person name="Nagy L.G."/>
            <person name="Floudas D."/>
            <person name="Copeland A."/>
            <person name="Barry K.W."/>
            <person name="Cichocki N."/>
            <person name="Veneault-Fourrey C."/>
            <person name="LaButti K."/>
            <person name="Lindquist E.A."/>
            <person name="Lipzen A."/>
            <person name="Lundell T."/>
            <person name="Morin E."/>
            <person name="Murat C."/>
            <person name="Riley R."/>
            <person name="Ohm R."/>
            <person name="Sun H."/>
            <person name="Tunlid A."/>
            <person name="Henrissat B."/>
            <person name="Grigoriev I.V."/>
            <person name="Hibbett D.S."/>
            <person name="Martin F."/>
        </authorList>
    </citation>
    <scope>NUCLEOTIDE SEQUENCE [LARGE SCALE GENOMIC DNA]</scope>
    <source>
        <strain evidence="8">Foug A</strain>
    </source>
</reference>
<dbReference type="InterPro" id="IPR011009">
    <property type="entry name" value="Kinase-like_dom_sf"/>
</dbReference>
<dbReference type="GO" id="GO:0007254">
    <property type="term" value="P:JNK cascade"/>
    <property type="evidence" value="ECO:0007669"/>
    <property type="project" value="TreeGrafter"/>
</dbReference>
<evidence type="ECO:0000313" key="8">
    <source>
        <dbReference type="Proteomes" id="UP000053989"/>
    </source>
</evidence>
<dbReference type="InterPro" id="IPR001245">
    <property type="entry name" value="Ser-Thr/Tyr_kinase_cat_dom"/>
</dbReference>
<evidence type="ECO:0000256" key="1">
    <source>
        <dbReference type="ARBA" id="ARBA00022527"/>
    </source>
</evidence>
<dbReference type="HOGENOM" id="CLU_000288_7_26_1"/>
<keyword evidence="4" id="KW-0418">Kinase</keyword>
<keyword evidence="8" id="KW-1185">Reference proteome</keyword>